<keyword evidence="6 17" id="KW-0812">Transmembrane</keyword>
<accession>A0ABD3UGS8</accession>
<keyword evidence="7" id="KW-0732">Signal</keyword>
<dbReference type="InterPro" id="IPR017441">
    <property type="entry name" value="Protein_kinase_ATP_BS"/>
</dbReference>
<dbReference type="Proteomes" id="UP001634393">
    <property type="component" value="Unassembled WGS sequence"/>
</dbReference>
<evidence type="ECO:0000256" key="6">
    <source>
        <dbReference type="ARBA" id="ARBA00022692"/>
    </source>
</evidence>
<keyword evidence="14" id="KW-0675">Receptor</keyword>
<dbReference type="PROSITE" id="PS00108">
    <property type="entry name" value="PROTEIN_KINASE_ST"/>
    <property type="match status" value="1"/>
</dbReference>
<evidence type="ECO:0000256" key="13">
    <source>
        <dbReference type="ARBA" id="ARBA00023136"/>
    </source>
</evidence>
<keyword evidence="13 17" id="KW-0472">Membrane</keyword>
<evidence type="ECO:0000256" key="4">
    <source>
        <dbReference type="ARBA" id="ARBA00022475"/>
    </source>
</evidence>
<dbReference type="FunFam" id="1.10.510.10:FF:000240">
    <property type="entry name" value="Lectin-domain containing receptor kinase A4.3"/>
    <property type="match status" value="1"/>
</dbReference>
<evidence type="ECO:0000256" key="3">
    <source>
        <dbReference type="ARBA" id="ARBA00010217"/>
    </source>
</evidence>
<dbReference type="GO" id="GO:0002229">
    <property type="term" value="P:defense response to oomycetes"/>
    <property type="evidence" value="ECO:0007669"/>
    <property type="project" value="UniProtKB-ARBA"/>
</dbReference>
<evidence type="ECO:0000256" key="1">
    <source>
        <dbReference type="ARBA" id="ARBA00004251"/>
    </source>
</evidence>
<dbReference type="PROSITE" id="PS00107">
    <property type="entry name" value="PROTEIN_KINASE_ATP"/>
    <property type="match status" value="1"/>
</dbReference>
<feature type="transmembrane region" description="Helical" evidence="17">
    <location>
        <begin position="273"/>
        <end position="295"/>
    </location>
</feature>
<keyword evidence="11 16" id="KW-0067">ATP-binding</keyword>
<evidence type="ECO:0000256" key="11">
    <source>
        <dbReference type="ARBA" id="ARBA00022840"/>
    </source>
</evidence>
<dbReference type="GO" id="GO:0005524">
    <property type="term" value="F:ATP binding"/>
    <property type="evidence" value="ECO:0007669"/>
    <property type="project" value="UniProtKB-UniRule"/>
</dbReference>
<dbReference type="AlphaFoldDB" id="A0ABD3UGS8"/>
<keyword evidence="8" id="KW-0430">Lectin</keyword>
<evidence type="ECO:0000313" key="19">
    <source>
        <dbReference type="EMBL" id="KAL3848721.1"/>
    </source>
</evidence>
<comment type="similarity">
    <text evidence="2">In the N-terminal section; belongs to the leguminous lectin family.</text>
</comment>
<dbReference type="InterPro" id="IPR000719">
    <property type="entry name" value="Prot_kinase_dom"/>
</dbReference>
<protein>
    <recommendedName>
        <fullName evidence="18">Protein kinase domain-containing protein</fullName>
    </recommendedName>
</protein>
<name>A0ABD3UGS8_9LAMI</name>
<feature type="binding site" evidence="16">
    <location>
        <position position="369"/>
    </location>
    <ligand>
        <name>ATP</name>
        <dbReference type="ChEBI" id="CHEBI:30616"/>
    </ligand>
</feature>
<dbReference type="InterPro" id="IPR011009">
    <property type="entry name" value="Kinase-like_dom_sf"/>
</dbReference>
<dbReference type="Gene3D" id="1.10.510.10">
    <property type="entry name" value="Transferase(Phosphotransferase) domain 1"/>
    <property type="match status" value="1"/>
</dbReference>
<feature type="domain" description="Protein kinase" evidence="18">
    <location>
        <begin position="340"/>
        <end position="618"/>
    </location>
</feature>
<dbReference type="InterPro" id="IPR001220">
    <property type="entry name" value="Legume_lectin_dom"/>
</dbReference>
<evidence type="ECO:0000256" key="8">
    <source>
        <dbReference type="ARBA" id="ARBA00022734"/>
    </source>
</evidence>
<evidence type="ECO:0000256" key="14">
    <source>
        <dbReference type="ARBA" id="ARBA00023170"/>
    </source>
</evidence>
<dbReference type="PROSITE" id="PS00308">
    <property type="entry name" value="LECTIN_LEGUME_ALPHA"/>
    <property type="match status" value="1"/>
</dbReference>
<evidence type="ECO:0000313" key="20">
    <source>
        <dbReference type="Proteomes" id="UP001634393"/>
    </source>
</evidence>
<dbReference type="PROSITE" id="PS50011">
    <property type="entry name" value="PROTEIN_KINASE_DOM"/>
    <property type="match status" value="1"/>
</dbReference>
<keyword evidence="10" id="KW-0418">Kinase</keyword>
<dbReference type="SUPFAM" id="SSF49899">
    <property type="entry name" value="Concanavalin A-like lectins/glucanases"/>
    <property type="match status" value="1"/>
</dbReference>
<evidence type="ECO:0000256" key="2">
    <source>
        <dbReference type="ARBA" id="ARBA00008536"/>
    </source>
</evidence>
<keyword evidence="12 17" id="KW-1133">Transmembrane helix</keyword>
<dbReference type="SUPFAM" id="SSF56112">
    <property type="entry name" value="Protein kinase-like (PK-like)"/>
    <property type="match status" value="1"/>
</dbReference>
<dbReference type="Pfam" id="PF00139">
    <property type="entry name" value="Lectin_legB"/>
    <property type="match status" value="1"/>
</dbReference>
<evidence type="ECO:0000256" key="16">
    <source>
        <dbReference type="PROSITE-ProRule" id="PRU10141"/>
    </source>
</evidence>
<comment type="similarity">
    <text evidence="3">In the C-terminal section; belongs to the protein kinase superfamily. Ser/Thr protein kinase family.</text>
</comment>
<gene>
    <name evidence="19" type="ORF">ACJIZ3_010603</name>
</gene>
<evidence type="ECO:0000259" key="18">
    <source>
        <dbReference type="PROSITE" id="PS50011"/>
    </source>
</evidence>
<feature type="transmembrane region" description="Helical" evidence="17">
    <location>
        <begin position="242"/>
        <end position="261"/>
    </location>
</feature>
<evidence type="ECO:0000256" key="5">
    <source>
        <dbReference type="ARBA" id="ARBA00022679"/>
    </source>
</evidence>
<dbReference type="Gene3D" id="2.60.120.200">
    <property type="match status" value="1"/>
</dbReference>
<comment type="subcellular location">
    <subcellularLocation>
        <location evidence="1">Cell membrane</location>
        <topology evidence="1">Single-pass type I membrane protein</topology>
    </subcellularLocation>
</comment>
<dbReference type="InterPro" id="IPR008271">
    <property type="entry name" value="Ser/Thr_kinase_AS"/>
</dbReference>
<dbReference type="Gene3D" id="3.30.200.20">
    <property type="entry name" value="Phosphorylase Kinase, domain 1"/>
    <property type="match status" value="1"/>
</dbReference>
<dbReference type="CDD" id="cd14066">
    <property type="entry name" value="STKc_IRAK"/>
    <property type="match status" value="1"/>
</dbReference>
<dbReference type="GO" id="GO:0030246">
    <property type="term" value="F:carbohydrate binding"/>
    <property type="evidence" value="ECO:0007669"/>
    <property type="project" value="UniProtKB-KW"/>
</dbReference>
<dbReference type="InterPro" id="IPR050528">
    <property type="entry name" value="L-type_Lectin-RKs"/>
</dbReference>
<evidence type="ECO:0000256" key="9">
    <source>
        <dbReference type="ARBA" id="ARBA00022741"/>
    </source>
</evidence>
<proteinExistence type="inferred from homology"/>
<evidence type="ECO:0000256" key="10">
    <source>
        <dbReference type="ARBA" id="ARBA00022777"/>
    </source>
</evidence>
<evidence type="ECO:0000256" key="17">
    <source>
        <dbReference type="SAM" id="Phobius"/>
    </source>
</evidence>
<organism evidence="19 20">
    <name type="scientific">Penstemon smallii</name>
    <dbReference type="NCBI Taxonomy" id="265156"/>
    <lineage>
        <taxon>Eukaryota</taxon>
        <taxon>Viridiplantae</taxon>
        <taxon>Streptophyta</taxon>
        <taxon>Embryophyta</taxon>
        <taxon>Tracheophyta</taxon>
        <taxon>Spermatophyta</taxon>
        <taxon>Magnoliopsida</taxon>
        <taxon>eudicotyledons</taxon>
        <taxon>Gunneridae</taxon>
        <taxon>Pentapetalae</taxon>
        <taxon>asterids</taxon>
        <taxon>lamiids</taxon>
        <taxon>Lamiales</taxon>
        <taxon>Plantaginaceae</taxon>
        <taxon>Cheloneae</taxon>
        <taxon>Penstemon</taxon>
    </lineage>
</organism>
<dbReference type="Pfam" id="PF00069">
    <property type="entry name" value="Pkinase"/>
    <property type="match status" value="1"/>
</dbReference>
<dbReference type="GO" id="GO:0016301">
    <property type="term" value="F:kinase activity"/>
    <property type="evidence" value="ECO:0007669"/>
    <property type="project" value="UniProtKB-KW"/>
</dbReference>
<dbReference type="EMBL" id="JBJXBP010000001">
    <property type="protein sequence ID" value="KAL3848721.1"/>
    <property type="molecule type" value="Genomic_DNA"/>
</dbReference>
<reference evidence="19 20" key="1">
    <citation type="submission" date="2024-12" db="EMBL/GenBank/DDBJ databases">
        <title>The unique morphological basis and parallel evolutionary history of personate flowers in Penstemon.</title>
        <authorList>
            <person name="Depatie T.H."/>
            <person name="Wessinger C.A."/>
        </authorList>
    </citation>
    <scope>NUCLEOTIDE SEQUENCE [LARGE SCALE GENOMIC DNA]</scope>
    <source>
        <strain evidence="19">WTNN_2</strain>
        <tissue evidence="19">Leaf</tissue>
    </source>
</reference>
<dbReference type="GO" id="GO:0005886">
    <property type="term" value="C:plasma membrane"/>
    <property type="evidence" value="ECO:0007669"/>
    <property type="project" value="UniProtKB-SubCell"/>
</dbReference>
<keyword evidence="9 16" id="KW-0547">Nucleotide-binding</keyword>
<keyword evidence="5" id="KW-0808">Transferase</keyword>
<dbReference type="CDD" id="cd06899">
    <property type="entry name" value="lectin_legume_LecRK_Arcelin_ConA"/>
    <property type="match status" value="1"/>
</dbReference>
<dbReference type="FunFam" id="3.30.200.20:FF:000168">
    <property type="entry name" value="L-type lectin-domain containing receptor kinase IX.1"/>
    <property type="match status" value="1"/>
</dbReference>
<sequence length="643" mass="70956">MVSCILNIHLQLINKNPGLKIIAILFLLSLTPSVKPSISFNFNSFTPNDLDIVYEQSAHPSNNAIQLAQYSDISAAIGRATYAQPLYLWDKVSGSLTNFNTSFTFLTSSYLGSGGIAFFLAPNGSRIPENTTTGGSMGLTSDSNPLNSTSNPFVAVEFDVFSDYWDPLNEHVGIDINSMRSVANVTWLNYVRILEGGLVDVWISYDSQSKNLSVVYTGSVNSTYLGQTLSYAVDLRDHLPEFVTFGFSGAAGSILSMHTIYSWSFNSDLERKAVVIGLAVGGSVSLVLLGLLAYFCLNNRNRTMNETEDTFDVSVGDEFEQGIGPKKFAYKELIIATKSFSDQEKLGEGGFGGVYKGFINRIDSYVAVKRVSSNSRQGIKEFASEVKIISRLKHKNLVQLLGWCHEKKELVLVYEFMPNGSLDYHLFKGRSLLDWGKRFKIAQGLASSLLYLHEEWVQCVVHRDIKSSNVMLDANFNAKLGDFGLARLVDHEKGLETTVVAGTMGYMAPECVITGKASKESDVFSYGVVALEIASGKRPINLKAKQNEVNLVEWVWTLYGAGKLLEGGDPQLGNDINEEEMERLMIVGLWCAHPDSNLRPTIRQAILVLNFEAPLPILPTRMPVATYCSMSMPKQSNVLACEH</sequence>
<evidence type="ECO:0000256" key="12">
    <source>
        <dbReference type="ARBA" id="ARBA00022989"/>
    </source>
</evidence>
<dbReference type="InterPro" id="IPR013320">
    <property type="entry name" value="ConA-like_dom_sf"/>
</dbReference>
<dbReference type="SMART" id="SM00220">
    <property type="entry name" value="S_TKc"/>
    <property type="match status" value="1"/>
</dbReference>
<evidence type="ECO:0000256" key="7">
    <source>
        <dbReference type="ARBA" id="ARBA00022729"/>
    </source>
</evidence>
<dbReference type="InterPro" id="IPR000985">
    <property type="entry name" value="Lectin_LegA_CS"/>
</dbReference>
<dbReference type="PANTHER" id="PTHR27007">
    <property type="match status" value="1"/>
</dbReference>
<keyword evidence="20" id="KW-1185">Reference proteome</keyword>
<keyword evidence="15" id="KW-0325">Glycoprotein</keyword>
<evidence type="ECO:0000256" key="15">
    <source>
        <dbReference type="ARBA" id="ARBA00023180"/>
    </source>
</evidence>
<comment type="caution">
    <text evidence="19">The sequence shown here is derived from an EMBL/GenBank/DDBJ whole genome shotgun (WGS) entry which is preliminary data.</text>
</comment>
<keyword evidence="4" id="KW-1003">Cell membrane</keyword>